<dbReference type="EC" id="2.7.11.1" evidence="1"/>
<dbReference type="RefSeq" id="WP_085195157.1">
    <property type="nucleotide sequence ID" value="NZ_JACKVI010000009.1"/>
</dbReference>
<keyword evidence="10" id="KW-1185">Reference proteome</keyword>
<dbReference type="PROSITE" id="PS00107">
    <property type="entry name" value="PROTEIN_KINASE_ATP"/>
    <property type="match status" value="1"/>
</dbReference>
<dbReference type="SUPFAM" id="SSF56112">
    <property type="entry name" value="Protein kinase-like (PK-like)"/>
    <property type="match status" value="1"/>
</dbReference>
<dbReference type="AlphaFoldDB" id="A0A1X1V3E0"/>
<keyword evidence="3" id="KW-0808">Transferase</keyword>
<sequence length="265" mass="29000">MVGARRIAGYVIDREVGRGGHATVYRAHAVRCPDRPVALKVLGETHRGPADRARLHREFEFAHRLSHPHIVTMYEHGPFWLAMQFLGGGKSTRLQRLDDRLAALVQIADALDYLHGNGIVHGDVKPANILVGEDFSRTGACLIDFSVAHAVVDDVFGRPKDMQASLPYIAPEMLGGHAPTAATDEYALACCAVELLTGTTPFEADDSAELVNAHLRGVPPRISHRVPWASRAVDTVVARGMAREPDLRYQSCTEFAERIARAVDT</sequence>
<dbReference type="GO" id="GO:0080090">
    <property type="term" value="P:regulation of primary metabolic process"/>
    <property type="evidence" value="ECO:0007669"/>
    <property type="project" value="UniProtKB-ARBA"/>
</dbReference>
<keyword evidence="4 7" id="KW-0547">Nucleotide-binding</keyword>
<dbReference type="PANTHER" id="PTHR43289">
    <property type="entry name" value="MITOGEN-ACTIVATED PROTEIN KINASE KINASE KINASE 20-RELATED"/>
    <property type="match status" value="1"/>
</dbReference>
<evidence type="ECO:0000256" key="5">
    <source>
        <dbReference type="ARBA" id="ARBA00022777"/>
    </source>
</evidence>
<evidence type="ECO:0000313" key="10">
    <source>
        <dbReference type="Proteomes" id="UP000194000"/>
    </source>
</evidence>
<evidence type="ECO:0000256" key="4">
    <source>
        <dbReference type="ARBA" id="ARBA00022741"/>
    </source>
</evidence>
<keyword evidence="6 7" id="KW-0067">ATP-binding</keyword>
<keyword evidence="5 9" id="KW-0418">Kinase</keyword>
<dbReference type="Gene3D" id="1.10.510.10">
    <property type="entry name" value="Transferase(Phosphotransferase) domain 1"/>
    <property type="match status" value="1"/>
</dbReference>
<evidence type="ECO:0000313" key="9">
    <source>
        <dbReference type="EMBL" id="ORV63615.1"/>
    </source>
</evidence>
<dbReference type="Proteomes" id="UP000194000">
    <property type="component" value="Unassembled WGS sequence"/>
</dbReference>
<gene>
    <name evidence="9" type="ORF">AWC06_09525</name>
</gene>
<dbReference type="GO" id="GO:0004674">
    <property type="term" value="F:protein serine/threonine kinase activity"/>
    <property type="evidence" value="ECO:0007669"/>
    <property type="project" value="UniProtKB-KW"/>
</dbReference>
<dbReference type="PANTHER" id="PTHR43289:SF6">
    <property type="entry name" value="SERINE_THREONINE-PROTEIN KINASE NEKL-3"/>
    <property type="match status" value="1"/>
</dbReference>
<dbReference type="Pfam" id="PF00069">
    <property type="entry name" value="Pkinase"/>
    <property type="match status" value="1"/>
</dbReference>
<accession>A0A1X1V3E0</accession>
<dbReference type="OrthoDB" id="5622056at2"/>
<dbReference type="STRING" id="1260918.AWC06_09525"/>
<evidence type="ECO:0000259" key="8">
    <source>
        <dbReference type="PROSITE" id="PS50011"/>
    </source>
</evidence>
<proteinExistence type="predicted"/>
<evidence type="ECO:0000256" key="3">
    <source>
        <dbReference type="ARBA" id="ARBA00022679"/>
    </source>
</evidence>
<protein>
    <recommendedName>
        <fullName evidence="1">non-specific serine/threonine protein kinase</fullName>
        <ecNumber evidence="1">2.7.11.1</ecNumber>
    </recommendedName>
</protein>
<feature type="binding site" evidence="7">
    <location>
        <position position="40"/>
    </location>
    <ligand>
        <name>ATP</name>
        <dbReference type="ChEBI" id="CHEBI:30616"/>
    </ligand>
</feature>
<dbReference type="InterPro" id="IPR017441">
    <property type="entry name" value="Protein_kinase_ATP_BS"/>
</dbReference>
<dbReference type="InterPro" id="IPR000719">
    <property type="entry name" value="Prot_kinase_dom"/>
</dbReference>
<dbReference type="PROSITE" id="PS00108">
    <property type="entry name" value="PROTEIN_KINASE_ST"/>
    <property type="match status" value="1"/>
</dbReference>
<dbReference type="InterPro" id="IPR011009">
    <property type="entry name" value="Kinase-like_dom_sf"/>
</dbReference>
<dbReference type="SMART" id="SM00220">
    <property type="entry name" value="S_TKc"/>
    <property type="match status" value="1"/>
</dbReference>
<evidence type="ECO:0000256" key="2">
    <source>
        <dbReference type="ARBA" id="ARBA00022527"/>
    </source>
</evidence>
<comment type="caution">
    <text evidence="9">The sequence shown here is derived from an EMBL/GenBank/DDBJ whole genome shotgun (WGS) entry which is preliminary data.</text>
</comment>
<evidence type="ECO:0000256" key="6">
    <source>
        <dbReference type="ARBA" id="ARBA00022840"/>
    </source>
</evidence>
<dbReference type="PROSITE" id="PS50011">
    <property type="entry name" value="PROTEIN_KINASE_DOM"/>
    <property type="match status" value="1"/>
</dbReference>
<dbReference type="InterPro" id="IPR008271">
    <property type="entry name" value="Ser/Thr_kinase_AS"/>
</dbReference>
<evidence type="ECO:0000256" key="7">
    <source>
        <dbReference type="PROSITE-ProRule" id="PRU10141"/>
    </source>
</evidence>
<keyword evidence="2" id="KW-0723">Serine/threonine-protein kinase</keyword>
<dbReference type="GO" id="GO:0005524">
    <property type="term" value="F:ATP binding"/>
    <property type="evidence" value="ECO:0007669"/>
    <property type="project" value="UniProtKB-UniRule"/>
</dbReference>
<dbReference type="Gene3D" id="3.30.200.20">
    <property type="entry name" value="Phosphorylase Kinase, domain 1"/>
    <property type="match status" value="1"/>
</dbReference>
<organism evidence="9 10">
    <name type="scientific">Mycobacterium fragae</name>
    <dbReference type="NCBI Taxonomy" id="1260918"/>
    <lineage>
        <taxon>Bacteria</taxon>
        <taxon>Bacillati</taxon>
        <taxon>Actinomycetota</taxon>
        <taxon>Actinomycetes</taxon>
        <taxon>Mycobacteriales</taxon>
        <taxon>Mycobacteriaceae</taxon>
        <taxon>Mycobacterium</taxon>
    </lineage>
</organism>
<reference evidence="9 10" key="1">
    <citation type="submission" date="2016-01" db="EMBL/GenBank/DDBJ databases">
        <title>The new phylogeny of the genus Mycobacterium.</title>
        <authorList>
            <person name="Tarcisio F."/>
            <person name="Conor M."/>
            <person name="Antonella G."/>
            <person name="Elisabetta G."/>
            <person name="Giulia F.S."/>
            <person name="Sara T."/>
            <person name="Anna F."/>
            <person name="Clotilde B."/>
            <person name="Roberto B."/>
            <person name="Veronica D.S."/>
            <person name="Fabio R."/>
            <person name="Monica P."/>
            <person name="Olivier J."/>
            <person name="Enrico T."/>
            <person name="Nicola S."/>
        </authorList>
    </citation>
    <scope>NUCLEOTIDE SEQUENCE [LARGE SCALE GENOMIC DNA]</scope>
    <source>
        <strain evidence="9 10">DSM 45731</strain>
    </source>
</reference>
<name>A0A1X1V3E0_9MYCO</name>
<feature type="domain" description="Protein kinase" evidence="8">
    <location>
        <begin position="10"/>
        <end position="260"/>
    </location>
</feature>
<dbReference type="EMBL" id="LQOW01000006">
    <property type="protein sequence ID" value="ORV63615.1"/>
    <property type="molecule type" value="Genomic_DNA"/>
</dbReference>
<evidence type="ECO:0000256" key="1">
    <source>
        <dbReference type="ARBA" id="ARBA00012513"/>
    </source>
</evidence>
<dbReference type="CDD" id="cd14014">
    <property type="entry name" value="STKc_PknB_like"/>
    <property type="match status" value="1"/>
</dbReference>